<accession>A0A4U5V4I0</accession>
<reference evidence="4 5" key="1">
    <citation type="submission" date="2019-01" db="EMBL/GenBank/DDBJ databases">
        <title>Genome Assembly of Collichthys lucidus.</title>
        <authorList>
            <person name="Cai M."/>
            <person name="Xiao S."/>
        </authorList>
    </citation>
    <scope>NUCLEOTIDE SEQUENCE [LARGE SCALE GENOMIC DNA]</scope>
    <source>
        <strain evidence="4">JT15FE1705JMU</strain>
        <tissue evidence="4">Muscle</tissue>
    </source>
</reference>
<dbReference type="InterPro" id="IPR051093">
    <property type="entry name" value="Neuroligin/BSAL"/>
</dbReference>
<dbReference type="SUPFAM" id="SSF53474">
    <property type="entry name" value="alpha/beta-Hydrolases"/>
    <property type="match status" value="1"/>
</dbReference>
<evidence type="ECO:0000259" key="3">
    <source>
        <dbReference type="Pfam" id="PF00135"/>
    </source>
</evidence>
<feature type="domain" description="Carboxylesterase type B" evidence="3">
    <location>
        <begin position="2"/>
        <end position="121"/>
    </location>
</feature>
<evidence type="ECO:0000313" key="4">
    <source>
        <dbReference type="EMBL" id="TKS82746.1"/>
    </source>
</evidence>
<gene>
    <name evidence="4" type="ORF">D9C73_016855</name>
</gene>
<dbReference type="PANTHER" id="PTHR43903">
    <property type="entry name" value="NEUROLIGIN"/>
    <property type="match status" value="1"/>
</dbReference>
<sequence length="162" mass="17765">MASHWANSKANIFLYHQPAASAHDRAEPSVPLDLQFVFGTPYHPMSSQRFTSSDRRLSVAMMTYVSSFVRTGNPNPSRVWAESILPRWQQVLSSEAPPTYLELSPALQNRQGLSQSACSFWSQLGPKLTGQTGDLGAEPALTAELPVASPPNQSQTEKDAYS</sequence>
<evidence type="ECO:0000256" key="1">
    <source>
        <dbReference type="ARBA" id="ARBA00005964"/>
    </source>
</evidence>
<dbReference type="EMBL" id="CM014091">
    <property type="protein sequence ID" value="TKS82746.1"/>
    <property type="molecule type" value="Genomic_DNA"/>
</dbReference>
<feature type="region of interest" description="Disordered" evidence="2">
    <location>
        <begin position="129"/>
        <end position="162"/>
    </location>
</feature>
<dbReference type="Gene3D" id="3.40.50.1820">
    <property type="entry name" value="alpha/beta hydrolase"/>
    <property type="match status" value="1"/>
</dbReference>
<protein>
    <submittedName>
        <fullName evidence="4">Thyroglobulin</fullName>
    </submittedName>
</protein>
<dbReference type="Proteomes" id="UP000298787">
    <property type="component" value="Chromosome 14"/>
</dbReference>
<keyword evidence="5" id="KW-1185">Reference proteome</keyword>
<evidence type="ECO:0000256" key="2">
    <source>
        <dbReference type="SAM" id="MobiDB-lite"/>
    </source>
</evidence>
<proteinExistence type="inferred from homology"/>
<name>A0A4U5V4I0_COLLU</name>
<dbReference type="InterPro" id="IPR002018">
    <property type="entry name" value="CarbesteraseB"/>
</dbReference>
<dbReference type="InterPro" id="IPR029058">
    <property type="entry name" value="AB_hydrolase_fold"/>
</dbReference>
<dbReference type="STRING" id="240159.A0A4U5V4I0"/>
<organism evidence="4 5">
    <name type="scientific">Collichthys lucidus</name>
    <name type="common">Big head croaker</name>
    <name type="synonym">Sciaena lucida</name>
    <dbReference type="NCBI Taxonomy" id="240159"/>
    <lineage>
        <taxon>Eukaryota</taxon>
        <taxon>Metazoa</taxon>
        <taxon>Chordata</taxon>
        <taxon>Craniata</taxon>
        <taxon>Vertebrata</taxon>
        <taxon>Euteleostomi</taxon>
        <taxon>Actinopterygii</taxon>
        <taxon>Neopterygii</taxon>
        <taxon>Teleostei</taxon>
        <taxon>Neoteleostei</taxon>
        <taxon>Acanthomorphata</taxon>
        <taxon>Eupercaria</taxon>
        <taxon>Sciaenidae</taxon>
        <taxon>Collichthys</taxon>
    </lineage>
</organism>
<evidence type="ECO:0000313" key="5">
    <source>
        <dbReference type="Proteomes" id="UP000298787"/>
    </source>
</evidence>
<comment type="similarity">
    <text evidence="1">Belongs to the type-B carboxylesterase/lipase family.</text>
</comment>
<dbReference type="AlphaFoldDB" id="A0A4U5V4I0"/>
<dbReference type="Pfam" id="PF00135">
    <property type="entry name" value="COesterase"/>
    <property type="match status" value="1"/>
</dbReference>